<accession>A0A8N4KXS1</accession>
<dbReference type="Proteomes" id="UP001652620">
    <property type="component" value="Chromosome 4"/>
</dbReference>
<sequence length="178" mass="19914">MQSAAPGFVDCFTEVPTRGFRILSPCAKIISNSPMRVQLLAILVLLVLGLIQGYELRTTTVSSDVQPKSTPSFIILLLRRIFFIHYRSITYSNGSTERSTQVNIVNVLSPSSPVTVATTNTRRKDASADDSVATLDNPRDDSFAGLHPTYKWKFPKKYAGDFKKDMTVKAKRQRQEKL</sequence>
<reference evidence="2" key="1">
    <citation type="submission" date="2025-08" db="UniProtKB">
        <authorList>
            <consortium name="RefSeq"/>
        </authorList>
    </citation>
    <scope>IDENTIFICATION</scope>
    <source>
        <tissue evidence="2">Adult</tissue>
    </source>
</reference>
<name>A0A8N4KXS1_BACDO</name>
<organism evidence="1 2">
    <name type="scientific">Bactrocera dorsalis</name>
    <name type="common">Oriental fruit fly</name>
    <name type="synonym">Dacus dorsalis</name>
    <dbReference type="NCBI Taxonomy" id="27457"/>
    <lineage>
        <taxon>Eukaryota</taxon>
        <taxon>Metazoa</taxon>
        <taxon>Ecdysozoa</taxon>
        <taxon>Arthropoda</taxon>
        <taxon>Hexapoda</taxon>
        <taxon>Insecta</taxon>
        <taxon>Pterygota</taxon>
        <taxon>Neoptera</taxon>
        <taxon>Endopterygota</taxon>
        <taxon>Diptera</taxon>
        <taxon>Brachycera</taxon>
        <taxon>Muscomorpha</taxon>
        <taxon>Tephritoidea</taxon>
        <taxon>Tephritidae</taxon>
        <taxon>Bactrocera</taxon>
        <taxon>Bactrocera</taxon>
    </lineage>
</organism>
<dbReference type="RefSeq" id="XP_029405222.2">
    <property type="nucleotide sequence ID" value="XM_029549362.2"/>
</dbReference>
<proteinExistence type="predicted"/>
<dbReference type="GeneID" id="115065992"/>
<dbReference type="AlphaFoldDB" id="A0A8N4KXS1"/>
<gene>
    <name evidence="2" type="primary">LOC115065992</name>
</gene>
<evidence type="ECO:0000313" key="2">
    <source>
        <dbReference type="RefSeq" id="XP_029405222.2"/>
    </source>
</evidence>
<evidence type="ECO:0000313" key="1">
    <source>
        <dbReference type="Proteomes" id="UP001652620"/>
    </source>
</evidence>
<dbReference type="KEGG" id="bdr:115065992"/>
<protein>
    <submittedName>
        <fullName evidence="2">Uncharacterized protein LOC115065992</fullName>
    </submittedName>
</protein>
<keyword evidence="1" id="KW-1185">Reference proteome</keyword>
<dbReference type="OrthoDB" id="8049737at2759"/>